<proteinExistence type="predicted"/>
<reference evidence="1 2" key="1">
    <citation type="submission" date="2020-08" db="EMBL/GenBank/DDBJ databases">
        <title>Genomic Encyclopedia of Type Strains, Phase IV (KMG-IV): sequencing the most valuable type-strain genomes for metagenomic binning, comparative biology and taxonomic classification.</title>
        <authorList>
            <person name="Goeker M."/>
        </authorList>
    </citation>
    <scope>NUCLEOTIDE SEQUENCE [LARGE SCALE GENOMIC DNA]</scope>
    <source>
        <strain evidence="1 2">DSM 102234</strain>
    </source>
</reference>
<evidence type="ECO:0000313" key="1">
    <source>
        <dbReference type="EMBL" id="MBB3992634.1"/>
    </source>
</evidence>
<dbReference type="AlphaFoldDB" id="A0A7W6E1J1"/>
<keyword evidence="2" id="KW-1185">Reference proteome</keyword>
<accession>A0A7W6E1J1</accession>
<gene>
    <name evidence="1" type="ORF">GGR95_000253</name>
</gene>
<dbReference type="RefSeq" id="WP_184561962.1">
    <property type="nucleotide sequence ID" value="NZ_JACIEI010000001.1"/>
</dbReference>
<name>A0A7W6E1J1_9RHOB</name>
<dbReference type="Proteomes" id="UP000530268">
    <property type="component" value="Unassembled WGS sequence"/>
</dbReference>
<evidence type="ECO:0000313" key="2">
    <source>
        <dbReference type="Proteomes" id="UP000530268"/>
    </source>
</evidence>
<organism evidence="1 2">
    <name type="scientific">Sulfitobacter undariae</name>
    <dbReference type="NCBI Taxonomy" id="1563671"/>
    <lineage>
        <taxon>Bacteria</taxon>
        <taxon>Pseudomonadati</taxon>
        <taxon>Pseudomonadota</taxon>
        <taxon>Alphaproteobacteria</taxon>
        <taxon>Rhodobacterales</taxon>
        <taxon>Roseobacteraceae</taxon>
        <taxon>Sulfitobacter</taxon>
    </lineage>
</organism>
<sequence>MDVFLPQGFVAGVGRGKTHGAKRASQMSVQAGGTRYPVSRRWDTGFAVSASEVPHLKGVVALYDGAEKAADCLIMNCQNLEGELVFTIKRATPFNYACATEFESMAQASA</sequence>
<dbReference type="EMBL" id="JACIEI010000001">
    <property type="protein sequence ID" value="MBB3992634.1"/>
    <property type="molecule type" value="Genomic_DNA"/>
</dbReference>
<comment type="caution">
    <text evidence="1">The sequence shown here is derived from an EMBL/GenBank/DDBJ whole genome shotgun (WGS) entry which is preliminary data.</text>
</comment>
<protein>
    <submittedName>
        <fullName evidence="1">Uncharacterized protein</fullName>
    </submittedName>
</protein>